<dbReference type="SMART" id="SM00034">
    <property type="entry name" value="CLECT"/>
    <property type="match status" value="1"/>
</dbReference>
<organism evidence="3 4">
    <name type="scientific">Conger conger</name>
    <name type="common">Conger eel</name>
    <name type="synonym">Muraena conger</name>
    <dbReference type="NCBI Taxonomy" id="82655"/>
    <lineage>
        <taxon>Eukaryota</taxon>
        <taxon>Metazoa</taxon>
        <taxon>Chordata</taxon>
        <taxon>Craniata</taxon>
        <taxon>Vertebrata</taxon>
        <taxon>Euteleostomi</taxon>
        <taxon>Actinopterygii</taxon>
        <taxon>Neopterygii</taxon>
        <taxon>Teleostei</taxon>
        <taxon>Anguilliformes</taxon>
        <taxon>Congridae</taxon>
        <taxon>Conger</taxon>
    </lineage>
</organism>
<feature type="chain" id="PRO_5040196090" description="C-type lectin domain-containing protein" evidence="1">
    <location>
        <begin position="23"/>
        <end position="540"/>
    </location>
</feature>
<keyword evidence="4" id="KW-1185">Reference proteome</keyword>
<dbReference type="Proteomes" id="UP001152803">
    <property type="component" value="Unassembled WGS sequence"/>
</dbReference>
<dbReference type="Gene3D" id="3.10.100.10">
    <property type="entry name" value="Mannose-Binding Protein A, subunit A"/>
    <property type="match status" value="1"/>
</dbReference>
<dbReference type="PROSITE" id="PS50041">
    <property type="entry name" value="C_TYPE_LECTIN_2"/>
    <property type="match status" value="1"/>
</dbReference>
<evidence type="ECO:0000313" key="4">
    <source>
        <dbReference type="Proteomes" id="UP001152803"/>
    </source>
</evidence>
<evidence type="ECO:0000313" key="3">
    <source>
        <dbReference type="EMBL" id="KAJ8252208.1"/>
    </source>
</evidence>
<comment type="caution">
    <text evidence="3">The sequence shown here is derived from an EMBL/GenBank/DDBJ whole genome shotgun (WGS) entry which is preliminary data.</text>
</comment>
<feature type="domain" description="C-type lectin" evidence="2">
    <location>
        <begin position="407"/>
        <end position="531"/>
    </location>
</feature>
<dbReference type="SUPFAM" id="SSF56436">
    <property type="entry name" value="C-type lectin-like"/>
    <property type="match status" value="1"/>
</dbReference>
<keyword evidence="1" id="KW-0732">Signal</keyword>
<dbReference type="OrthoDB" id="7357196at2759"/>
<dbReference type="Pfam" id="PF00059">
    <property type="entry name" value="Lectin_C"/>
    <property type="match status" value="1"/>
</dbReference>
<gene>
    <name evidence="3" type="ORF">COCON_G00215200</name>
</gene>
<dbReference type="InterPro" id="IPR001304">
    <property type="entry name" value="C-type_lectin-like"/>
</dbReference>
<dbReference type="CDD" id="cd00037">
    <property type="entry name" value="CLECT"/>
    <property type="match status" value="1"/>
</dbReference>
<reference evidence="3" key="1">
    <citation type="journal article" date="2023" name="Science">
        <title>Genome structures resolve the early diversification of teleost fishes.</title>
        <authorList>
            <person name="Parey E."/>
            <person name="Louis A."/>
            <person name="Montfort J."/>
            <person name="Bouchez O."/>
            <person name="Roques C."/>
            <person name="Iampietro C."/>
            <person name="Lluch J."/>
            <person name="Castinel A."/>
            <person name="Donnadieu C."/>
            <person name="Desvignes T."/>
            <person name="Floi Bucao C."/>
            <person name="Jouanno E."/>
            <person name="Wen M."/>
            <person name="Mejri S."/>
            <person name="Dirks R."/>
            <person name="Jansen H."/>
            <person name="Henkel C."/>
            <person name="Chen W.J."/>
            <person name="Zahm M."/>
            <person name="Cabau C."/>
            <person name="Klopp C."/>
            <person name="Thompson A.W."/>
            <person name="Robinson-Rechavi M."/>
            <person name="Braasch I."/>
            <person name="Lecointre G."/>
            <person name="Bobe J."/>
            <person name="Postlethwait J.H."/>
            <person name="Berthelot C."/>
            <person name="Roest Crollius H."/>
            <person name="Guiguen Y."/>
        </authorList>
    </citation>
    <scope>NUCLEOTIDE SEQUENCE</scope>
    <source>
        <strain evidence="3">Concon-B</strain>
    </source>
</reference>
<name>A0A9Q1CXW5_CONCO</name>
<dbReference type="InterPro" id="IPR035234">
    <property type="entry name" value="IgGFc-bd_N"/>
</dbReference>
<evidence type="ECO:0000259" key="2">
    <source>
        <dbReference type="PROSITE" id="PS50041"/>
    </source>
</evidence>
<dbReference type="EMBL" id="JAFJMO010000017">
    <property type="protein sequence ID" value="KAJ8252208.1"/>
    <property type="molecule type" value="Genomic_DNA"/>
</dbReference>
<dbReference type="InterPro" id="IPR016186">
    <property type="entry name" value="C-type_lectin-like/link_sf"/>
</dbReference>
<dbReference type="AlphaFoldDB" id="A0A9Q1CXW5"/>
<proteinExistence type="predicted"/>
<protein>
    <recommendedName>
        <fullName evidence="2">C-type lectin domain-containing protein</fullName>
    </recommendedName>
</protein>
<evidence type="ECO:0000256" key="1">
    <source>
        <dbReference type="SAM" id="SignalP"/>
    </source>
</evidence>
<feature type="signal peptide" evidence="1">
    <location>
        <begin position="1"/>
        <end position="22"/>
    </location>
</feature>
<dbReference type="Pfam" id="PF17517">
    <property type="entry name" value="IgGFc_binding"/>
    <property type="match status" value="1"/>
</dbReference>
<dbReference type="InterPro" id="IPR016187">
    <property type="entry name" value="CTDL_fold"/>
</dbReference>
<sequence>MWLTRSWMVAVFILASLSTGFCSSMSAGTEFITAFMENVAHYRIRETFHKLLISALTRNTKVNIAVQDRSWNQTLIMNAGNTRSVDLPSELQLIKFNTSYKTVRVTSTFPVTVLSISLTSASTDTSRVLPVQNLGKEYRLASPAGPSDGSYRFVVINTQLDNTVTISQSSQELFTVTLGPYENAQFQSAKHPATTLVTAQTPVAVLFGHPCIQQVECKCGLAFEQLSPVSSWGTVFIVPYLSVSNRRNQTLLLVTSDGAAPESILPSEFVVLPRDEIPVLMDGSLYIRASVPVSVSLLQLGAMTLIPEESFSTCYLVHAINYSHTYFLIVVKTAEKDGVRLGHSLLPSVDWAEVAGSDYSVGLCSLAKQNMHRVIWHRTSKMAVYVFGRYDHMYFGSPALSLKVEPDGSKCRAYAGVVELVLEKKSWTDAQERCWNLNSQLASFNSLSFLEHAVKELGDAHRSTAWMGLRRSLLSGEWRWLNREPMGYSKWGSGEPNSSLTTQCAMTSLEPVKSLTWSAMSCCNQLPFICFMPGADMPFP</sequence>
<dbReference type="PANTHER" id="PTHR46534">
    <property type="entry name" value="IGGFC_BINDING DOMAIN-CONTAINING PROTEIN"/>
    <property type="match status" value="1"/>
</dbReference>
<accession>A0A9Q1CXW5</accession>
<dbReference type="PANTHER" id="PTHR46534:SF2">
    <property type="entry name" value="VWFD DOMAIN-CONTAINING PROTEIN"/>
    <property type="match status" value="1"/>
</dbReference>